<evidence type="ECO:0000313" key="7">
    <source>
        <dbReference type="EMBL" id="KAL3279777.1"/>
    </source>
</evidence>
<dbReference type="PANTHER" id="PTHR21308:SF1">
    <property type="entry name" value="PHYTANOYL-COA DIOXYGENASE, PEROXISOMAL"/>
    <property type="match status" value="1"/>
</dbReference>
<evidence type="ECO:0000259" key="6">
    <source>
        <dbReference type="PROSITE" id="PS51471"/>
    </source>
</evidence>
<dbReference type="SUPFAM" id="SSF51197">
    <property type="entry name" value="Clavaminate synthase-like"/>
    <property type="match status" value="1"/>
</dbReference>
<dbReference type="Gene3D" id="2.60.120.620">
    <property type="entry name" value="q2cbj1_9rhob like domain"/>
    <property type="match status" value="1"/>
</dbReference>
<comment type="similarity">
    <text evidence="5">Belongs to the iron/ascorbate-dependent oxidoreductase family.</text>
</comment>
<evidence type="ECO:0000256" key="1">
    <source>
        <dbReference type="ARBA" id="ARBA00005830"/>
    </source>
</evidence>
<dbReference type="EMBL" id="JABFTP020000124">
    <property type="protein sequence ID" value="KAL3279777.1"/>
    <property type="molecule type" value="Genomic_DNA"/>
</dbReference>
<proteinExistence type="inferred from homology"/>
<evidence type="ECO:0000256" key="5">
    <source>
        <dbReference type="RuleBase" id="RU003682"/>
    </source>
</evidence>
<reference evidence="7 8" key="1">
    <citation type="journal article" date="2021" name="BMC Biol.">
        <title>Horizontally acquired antibacterial genes associated with adaptive radiation of ladybird beetles.</title>
        <authorList>
            <person name="Li H.S."/>
            <person name="Tang X.F."/>
            <person name="Huang Y.H."/>
            <person name="Xu Z.Y."/>
            <person name="Chen M.L."/>
            <person name="Du X.Y."/>
            <person name="Qiu B.Y."/>
            <person name="Chen P.T."/>
            <person name="Zhang W."/>
            <person name="Slipinski A."/>
            <person name="Escalona H.E."/>
            <person name="Waterhouse R.M."/>
            <person name="Zwick A."/>
            <person name="Pang H."/>
        </authorList>
    </citation>
    <scope>NUCLEOTIDE SEQUENCE [LARGE SCALE GENOMIC DNA]</scope>
    <source>
        <strain evidence="7">SYSU2018</strain>
    </source>
</reference>
<evidence type="ECO:0000256" key="2">
    <source>
        <dbReference type="ARBA" id="ARBA00034809"/>
    </source>
</evidence>
<dbReference type="PANTHER" id="PTHR21308">
    <property type="entry name" value="PHYTANOYL-COA ALPHA-HYDROXYLASE"/>
    <property type="match status" value="1"/>
</dbReference>
<protein>
    <recommendedName>
        <fullName evidence="2">phytanoyl-CoA dioxygenase</fullName>
        <ecNumber evidence="2">1.14.11.18</ecNumber>
    </recommendedName>
    <alternativeName>
        <fullName evidence="3">Phytanic acid oxidase</fullName>
    </alternativeName>
    <alternativeName>
        <fullName evidence="4">Phytanoyl-CoA alpha-hydroxylase</fullName>
    </alternativeName>
</protein>
<dbReference type="Pfam" id="PF05721">
    <property type="entry name" value="PhyH"/>
    <property type="match status" value="1"/>
</dbReference>
<keyword evidence="5" id="KW-0479">Metal-binding</keyword>
<keyword evidence="5" id="KW-0560">Oxidoreductase</keyword>
<evidence type="ECO:0000256" key="4">
    <source>
        <dbReference type="ARBA" id="ARBA00034924"/>
    </source>
</evidence>
<comment type="similarity">
    <text evidence="1">Belongs to the PhyH family.</text>
</comment>
<dbReference type="Proteomes" id="UP001516400">
    <property type="component" value="Unassembled WGS sequence"/>
</dbReference>
<dbReference type="InterPro" id="IPR008775">
    <property type="entry name" value="Phytyl_CoA_dOase-like"/>
</dbReference>
<comment type="caution">
    <text evidence="7">The sequence shown here is derived from an EMBL/GenBank/DDBJ whole genome shotgun (WGS) entry which is preliminary data.</text>
</comment>
<dbReference type="GO" id="GO:0048244">
    <property type="term" value="F:phytanoyl-CoA dioxygenase activity"/>
    <property type="evidence" value="ECO:0007669"/>
    <property type="project" value="UniProtKB-EC"/>
</dbReference>
<dbReference type="InterPro" id="IPR047128">
    <property type="entry name" value="PhyH"/>
</dbReference>
<accession>A0ABD2NMT4</accession>
<keyword evidence="8" id="KW-1185">Reference proteome</keyword>
<dbReference type="EC" id="1.14.11.18" evidence="2"/>
<organism evidence="7 8">
    <name type="scientific">Cryptolaemus montrouzieri</name>
    <dbReference type="NCBI Taxonomy" id="559131"/>
    <lineage>
        <taxon>Eukaryota</taxon>
        <taxon>Metazoa</taxon>
        <taxon>Ecdysozoa</taxon>
        <taxon>Arthropoda</taxon>
        <taxon>Hexapoda</taxon>
        <taxon>Insecta</taxon>
        <taxon>Pterygota</taxon>
        <taxon>Neoptera</taxon>
        <taxon>Endopterygota</taxon>
        <taxon>Coleoptera</taxon>
        <taxon>Polyphaga</taxon>
        <taxon>Cucujiformia</taxon>
        <taxon>Coccinelloidea</taxon>
        <taxon>Coccinellidae</taxon>
        <taxon>Scymninae</taxon>
        <taxon>Scymnini</taxon>
        <taxon>Cryptolaemus</taxon>
    </lineage>
</organism>
<dbReference type="AlphaFoldDB" id="A0ABD2NMT4"/>
<dbReference type="GO" id="GO:0046872">
    <property type="term" value="F:metal ion binding"/>
    <property type="evidence" value="ECO:0007669"/>
    <property type="project" value="UniProtKB-KW"/>
</dbReference>
<dbReference type="PROSITE" id="PS51471">
    <property type="entry name" value="FE2OG_OXY"/>
    <property type="match status" value="1"/>
</dbReference>
<name>A0ABD2NMT4_9CUCU</name>
<dbReference type="InterPro" id="IPR005123">
    <property type="entry name" value="Oxoglu/Fe-dep_dioxygenase_dom"/>
</dbReference>
<keyword evidence="5" id="KW-0408">Iron</keyword>
<evidence type="ECO:0000256" key="3">
    <source>
        <dbReference type="ARBA" id="ARBA00034921"/>
    </source>
</evidence>
<feature type="domain" description="Fe2OG dioxygenase" evidence="6">
    <location>
        <begin position="113"/>
        <end position="243"/>
    </location>
</feature>
<evidence type="ECO:0000313" key="8">
    <source>
        <dbReference type="Proteomes" id="UP001516400"/>
    </source>
</evidence>
<sequence>MSARQFKYTINNKALTDAQREFYEVNGYILIKNNVPSSLIDELRQHFVDVCEKRKESPGRIVKDRSLKKKGYKGETVVNKIQDFLHDDKFFEYATFGPVTDVVESIIGPDIVGVHSMLINKPPDSHPDLSLHPLHQDLHYFPFRPVDSIVASWTAMELVNKENGCLYVVPGSHRRGELYPHTYPKGLRNALYHGISGLEDEQKLHVVMEKGDTIFFHPLLLHGSGPNFTKGYRKAISVHFANSSCYFIDVVGTTQEQISKEIEAIATVDYVTAWKLKSRNIRGDPKSFTTLPSQL</sequence>
<gene>
    <name evidence="7" type="ORF">HHI36_017285</name>
</gene>